<dbReference type="AlphaFoldDB" id="A0AAV7VQW8"/>
<gene>
    <name evidence="1" type="ORF">NDU88_007860</name>
</gene>
<reference evidence="1" key="1">
    <citation type="journal article" date="2022" name="bioRxiv">
        <title>Sequencing and chromosome-scale assembly of the giantPleurodeles waltlgenome.</title>
        <authorList>
            <person name="Brown T."/>
            <person name="Elewa A."/>
            <person name="Iarovenko S."/>
            <person name="Subramanian E."/>
            <person name="Araus A.J."/>
            <person name="Petzold A."/>
            <person name="Susuki M."/>
            <person name="Suzuki K.-i.T."/>
            <person name="Hayashi T."/>
            <person name="Toyoda A."/>
            <person name="Oliveira C."/>
            <person name="Osipova E."/>
            <person name="Leigh N.D."/>
            <person name="Simon A."/>
            <person name="Yun M.H."/>
        </authorList>
    </citation>
    <scope>NUCLEOTIDE SEQUENCE</scope>
    <source>
        <strain evidence="1">20211129_DDA</strain>
        <tissue evidence="1">Liver</tissue>
    </source>
</reference>
<evidence type="ECO:0000313" key="2">
    <source>
        <dbReference type="Proteomes" id="UP001066276"/>
    </source>
</evidence>
<dbReference type="EMBL" id="JANPWB010000003">
    <property type="protein sequence ID" value="KAJ1204079.1"/>
    <property type="molecule type" value="Genomic_DNA"/>
</dbReference>
<evidence type="ECO:0000313" key="1">
    <source>
        <dbReference type="EMBL" id="KAJ1204079.1"/>
    </source>
</evidence>
<name>A0AAV7VQW8_PLEWA</name>
<keyword evidence="2" id="KW-1185">Reference proteome</keyword>
<proteinExistence type="predicted"/>
<protein>
    <submittedName>
        <fullName evidence="1">Uncharacterized protein</fullName>
    </submittedName>
</protein>
<dbReference type="Proteomes" id="UP001066276">
    <property type="component" value="Chromosome 2_1"/>
</dbReference>
<accession>A0AAV7VQW8</accession>
<comment type="caution">
    <text evidence="1">The sequence shown here is derived from an EMBL/GenBank/DDBJ whole genome shotgun (WGS) entry which is preliminary data.</text>
</comment>
<sequence length="82" mass="8677">MDRKVWPVMLPDPGQRGIWRPGKFGFRLPTMGTAGALGGAPQRGVASTSGFAGMACAPGQQYLAASTESLEVMKAEWGPNLR</sequence>
<organism evidence="1 2">
    <name type="scientific">Pleurodeles waltl</name>
    <name type="common">Iberian ribbed newt</name>
    <dbReference type="NCBI Taxonomy" id="8319"/>
    <lineage>
        <taxon>Eukaryota</taxon>
        <taxon>Metazoa</taxon>
        <taxon>Chordata</taxon>
        <taxon>Craniata</taxon>
        <taxon>Vertebrata</taxon>
        <taxon>Euteleostomi</taxon>
        <taxon>Amphibia</taxon>
        <taxon>Batrachia</taxon>
        <taxon>Caudata</taxon>
        <taxon>Salamandroidea</taxon>
        <taxon>Salamandridae</taxon>
        <taxon>Pleurodelinae</taxon>
        <taxon>Pleurodeles</taxon>
    </lineage>
</organism>